<dbReference type="Proteomes" id="UP000075816">
    <property type="component" value="Unassembled WGS sequence"/>
</dbReference>
<evidence type="ECO:0000313" key="3">
    <source>
        <dbReference type="Proteomes" id="UP000075816"/>
    </source>
</evidence>
<feature type="coiled-coil region" evidence="1">
    <location>
        <begin position="97"/>
        <end position="128"/>
    </location>
</feature>
<evidence type="ECO:0000313" key="2">
    <source>
        <dbReference type="EMBL" id="KYL05284.1"/>
    </source>
</evidence>
<reference evidence="2 3" key="1">
    <citation type="submission" date="2016-03" db="EMBL/GenBank/DDBJ databases">
        <title>Comparative genomics of human isolates of Fusobacterium necrophorum.</title>
        <authorList>
            <person name="Jensen A."/>
            <person name="Bank S."/>
            <person name="Andersen P.S."/>
            <person name="Kristensen L.H."/>
            <person name="Prag J."/>
        </authorList>
    </citation>
    <scope>NUCLEOTIDE SEQUENCE [LARGE SCALE GENOMIC DNA]</scope>
    <source>
        <strain evidence="2 3">LS_1264</strain>
    </source>
</reference>
<sequence>MNENIEKIKKIVKEELCEDVPESSLLYIFFDYIMLLKNKNYFKEKKSFFHKKKYTAEDIDGFHFFTIFKIIYNSTEKKESLHYDILRTIKQSIEGTYKTQEELLQEELNKYKKLYKEKCQEINEIEIREKYFKNTGVFFDYQSILEEIKSNKHTVKTLIISDYNDYIIDYDAKKDTFHKTYNFKNKLYFLEDLKNELENISKEKEKLEKYKKNIKVPEYYFDNLKKYKKILLFVISEFNGTNK</sequence>
<organism evidence="2 3">
    <name type="scientific">Fusobacterium necrophorum subsp. funduliforme</name>
    <dbReference type="NCBI Taxonomy" id="143387"/>
    <lineage>
        <taxon>Bacteria</taxon>
        <taxon>Fusobacteriati</taxon>
        <taxon>Fusobacteriota</taxon>
        <taxon>Fusobacteriia</taxon>
        <taxon>Fusobacteriales</taxon>
        <taxon>Fusobacteriaceae</taxon>
        <taxon>Fusobacterium</taxon>
    </lineage>
</organism>
<gene>
    <name evidence="2" type="ORF">A2J07_00685</name>
</gene>
<accession>A0A162J7L6</accession>
<dbReference type="AlphaFoldDB" id="A0A162J7L6"/>
<name>A0A162J7L6_9FUSO</name>
<protein>
    <submittedName>
        <fullName evidence="2">Uncharacterized protein</fullName>
    </submittedName>
</protein>
<comment type="caution">
    <text evidence="2">The sequence shown here is derived from an EMBL/GenBank/DDBJ whole genome shotgun (WGS) entry which is preliminary data.</text>
</comment>
<evidence type="ECO:0000256" key="1">
    <source>
        <dbReference type="SAM" id="Coils"/>
    </source>
</evidence>
<dbReference type="EMBL" id="LVEA01000001">
    <property type="protein sequence ID" value="KYL05284.1"/>
    <property type="molecule type" value="Genomic_DNA"/>
</dbReference>
<dbReference type="RefSeq" id="WP_062680814.1">
    <property type="nucleotide sequence ID" value="NZ_CAXOUF010000029.1"/>
</dbReference>
<proteinExistence type="predicted"/>
<keyword evidence="1" id="KW-0175">Coiled coil</keyword>